<gene>
    <name evidence="3" type="ORF">TM074_03760</name>
</gene>
<dbReference type="RefSeq" id="WP_369000359.1">
    <property type="nucleotide sequence ID" value="NZ_CP158487.1"/>
</dbReference>
<dbReference type="EMBL" id="CP158487">
    <property type="protein sequence ID" value="XDN89790.1"/>
    <property type="molecule type" value="Genomic_DNA"/>
</dbReference>
<protein>
    <submittedName>
        <fullName evidence="3">NAD(P)-dependent oxidoreductase</fullName>
    </submittedName>
</protein>
<dbReference type="Gene3D" id="3.40.50.720">
    <property type="entry name" value="NAD(P)-binding Rossmann-like Domain"/>
    <property type="match status" value="1"/>
</dbReference>
<reference evidence="3" key="1">
    <citation type="submission" date="2024-06" db="EMBL/GenBank/DDBJ databases">
        <authorList>
            <person name="Atkinson C."/>
            <person name="McLean J."/>
            <person name="Gallagher L."/>
            <person name="Bor B."/>
            <person name="Mougous J."/>
        </authorList>
    </citation>
    <scope>NUCLEOTIDE SEQUENCE</scope>
    <source>
        <strain evidence="3">TM7-074</strain>
    </source>
</reference>
<evidence type="ECO:0000259" key="2">
    <source>
        <dbReference type="Pfam" id="PF01370"/>
    </source>
</evidence>
<dbReference type="AlphaFoldDB" id="A0AB39J982"/>
<organism evidence="3">
    <name type="scientific">Candidatus Nanosynbacter sp. TM7-074</name>
    <dbReference type="NCBI Taxonomy" id="3158573"/>
    <lineage>
        <taxon>Bacteria</taxon>
        <taxon>Candidatus Saccharimonadota</taxon>
        <taxon>Candidatus Saccharimonadia</taxon>
        <taxon>Candidatus Nanosynbacterales</taxon>
        <taxon>Candidatus Nanosynbacteraceae</taxon>
        <taxon>Candidatus Nanosynbacter</taxon>
    </lineage>
</organism>
<proteinExistence type="inferred from homology"/>
<dbReference type="InterPro" id="IPR001509">
    <property type="entry name" value="Epimerase_deHydtase"/>
</dbReference>
<dbReference type="SUPFAM" id="SSF51735">
    <property type="entry name" value="NAD(P)-binding Rossmann-fold domains"/>
    <property type="match status" value="1"/>
</dbReference>
<comment type="similarity">
    <text evidence="1">Belongs to the NAD(P)-dependent epimerase/dehydratase family.</text>
</comment>
<accession>A0AB39J982</accession>
<evidence type="ECO:0000313" key="3">
    <source>
        <dbReference type="EMBL" id="XDN89790.1"/>
    </source>
</evidence>
<sequence length="294" mass="32174">MKLLVTGASGFVGRRFLEMIPADWEVVCLGRSQPASLTERWIQCDLADQKSVESAVKQVNDETFDSIVHLAAFVPKTAADDTLDNARLGNIDATINLLTHFGEKSEKIIIGSTAEVYDQSKIHGPITEDNVVAGSSYYGSTKMASELIAQSYAKKMNKELTILRFSVMYGGYDPIARAIPNFIRAAKAGDDLTIRGAKVLRDYVHIDDVARSIICAVNANGAGVVNIGTGRGISIRETAQVIVNSMQSISRIIVLSEDGGSDIVIDISRAEKLLNYHPEVFFPDKLKEMEKLYK</sequence>
<dbReference type="Pfam" id="PF01370">
    <property type="entry name" value="Epimerase"/>
    <property type="match status" value="1"/>
</dbReference>
<dbReference type="PANTHER" id="PTHR43000">
    <property type="entry name" value="DTDP-D-GLUCOSE 4,6-DEHYDRATASE-RELATED"/>
    <property type="match status" value="1"/>
</dbReference>
<feature type="domain" description="NAD-dependent epimerase/dehydratase" evidence="2">
    <location>
        <begin position="4"/>
        <end position="228"/>
    </location>
</feature>
<dbReference type="InterPro" id="IPR036291">
    <property type="entry name" value="NAD(P)-bd_dom_sf"/>
</dbReference>
<name>A0AB39J982_9BACT</name>
<evidence type="ECO:0000256" key="1">
    <source>
        <dbReference type="ARBA" id="ARBA00007637"/>
    </source>
</evidence>